<evidence type="ECO:0000313" key="1">
    <source>
        <dbReference type="EMBL" id="STQ45086.1"/>
    </source>
</evidence>
<protein>
    <submittedName>
        <fullName evidence="1">Uncharacterized protein</fullName>
    </submittedName>
</protein>
<reference evidence="1 2" key="1">
    <citation type="submission" date="2018-06" db="EMBL/GenBank/DDBJ databases">
        <authorList>
            <consortium name="Pathogen Informatics"/>
            <person name="Doyle S."/>
        </authorList>
    </citation>
    <scope>NUCLEOTIDE SEQUENCE [LARGE SCALE GENOMIC DNA]</scope>
    <source>
        <strain evidence="1 2">NCTC12157</strain>
    </source>
</reference>
<proteinExistence type="predicted"/>
<organism evidence="1 2">
    <name type="scientific">Ewingella americana</name>
    <dbReference type="NCBI Taxonomy" id="41202"/>
    <lineage>
        <taxon>Bacteria</taxon>
        <taxon>Pseudomonadati</taxon>
        <taxon>Pseudomonadota</taxon>
        <taxon>Gammaproteobacteria</taxon>
        <taxon>Enterobacterales</taxon>
        <taxon>Yersiniaceae</taxon>
        <taxon>Ewingella</taxon>
    </lineage>
</organism>
<name>A0A377NGI3_9GAMM</name>
<sequence length="83" mass="9857">MAIVIDQELQVFYMDFEVFQPTNNGITVFEHVFIKLQVIRRLFFVIHNVFGVERVMNKVFCHADAALVLNQRMERLPQEIPDF</sequence>
<gene>
    <name evidence="1" type="ORF">NCTC12157_02812</name>
</gene>
<dbReference type="EMBL" id="UGGO01000001">
    <property type="protein sequence ID" value="STQ45086.1"/>
    <property type="molecule type" value="Genomic_DNA"/>
</dbReference>
<dbReference type="Proteomes" id="UP000254304">
    <property type="component" value="Unassembled WGS sequence"/>
</dbReference>
<dbReference type="AlphaFoldDB" id="A0A377NGI3"/>
<evidence type="ECO:0000313" key="2">
    <source>
        <dbReference type="Proteomes" id="UP000254304"/>
    </source>
</evidence>
<accession>A0A377NGI3</accession>